<comment type="caution">
    <text evidence="5">The sequence shown here is derived from an EMBL/GenBank/DDBJ whole genome shotgun (WGS) entry which is preliminary data.</text>
</comment>
<feature type="binding site" evidence="2">
    <location>
        <position position="213"/>
    </location>
    <ligand>
        <name>ATP</name>
        <dbReference type="ChEBI" id="CHEBI:30616"/>
    </ligand>
</feature>
<feature type="binding site" evidence="2">
    <location>
        <position position="46"/>
    </location>
    <ligand>
        <name>Mg(2+)</name>
        <dbReference type="ChEBI" id="CHEBI:18420"/>
        <label>1</label>
    </ligand>
</feature>
<dbReference type="Gene3D" id="3.30.1330.10">
    <property type="entry name" value="PurM-like, N-terminal domain"/>
    <property type="match status" value="1"/>
</dbReference>
<evidence type="ECO:0000256" key="1">
    <source>
        <dbReference type="ARBA" id="ARBA00022977"/>
    </source>
</evidence>
<dbReference type="Pfam" id="PF00586">
    <property type="entry name" value="AIRS"/>
    <property type="match status" value="1"/>
</dbReference>
<keyword evidence="2" id="KW-0479">Metal-binding</keyword>
<comment type="pathway">
    <text evidence="2">Cofactor biosynthesis; thiamine diphosphate biosynthesis; thiamine diphosphate from thiamine phosphate: step 1/1.</text>
</comment>
<dbReference type="NCBIfam" id="TIGR01379">
    <property type="entry name" value="thiL"/>
    <property type="match status" value="1"/>
</dbReference>
<feature type="domain" description="PurM-like C-terminal" evidence="4">
    <location>
        <begin position="150"/>
        <end position="302"/>
    </location>
</feature>
<dbReference type="Proteomes" id="UP000252707">
    <property type="component" value="Unassembled WGS sequence"/>
</dbReference>
<dbReference type="EC" id="2.7.4.16" evidence="2"/>
<dbReference type="SUPFAM" id="SSF55326">
    <property type="entry name" value="PurM N-terminal domain-like"/>
    <property type="match status" value="1"/>
</dbReference>
<feature type="binding site" evidence="2">
    <location>
        <position position="262"/>
    </location>
    <ligand>
        <name>substrate</name>
    </ligand>
</feature>
<feature type="binding site" evidence="2">
    <location>
        <position position="47"/>
    </location>
    <ligand>
        <name>Mg(2+)</name>
        <dbReference type="ChEBI" id="CHEBI:18420"/>
        <label>2</label>
    </ligand>
</feature>
<evidence type="ECO:0000313" key="5">
    <source>
        <dbReference type="EMBL" id="RCX28282.1"/>
    </source>
</evidence>
<dbReference type="GO" id="GO:0000287">
    <property type="term" value="F:magnesium ion binding"/>
    <property type="evidence" value="ECO:0007669"/>
    <property type="project" value="UniProtKB-UniRule"/>
</dbReference>
<evidence type="ECO:0000256" key="2">
    <source>
        <dbReference type="HAMAP-Rule" id="MF_02128"/>
    </source>
</evidence>
<dbReference type="GO" id="GO:0009229">
    <property type="term" value="P:thiamine diphosphate biosynthetic process"/>
    <property type="evidence" value="ECO:0007669"/>
    <property type="project" value="UniProtKB-UniRule"/>
</dbReference>
<feature type="binding site" evidence="2">
    <location>
        <position position="122"/>
    </location>
    <ligand>
        <name>Mg(2+)</name>
        <dbReference type="ChEBI" id="CHEBI:18420"/>
        <label>1</label>
    </ligand>
</feature>
<evidence type="ECO:0000313" key="6">
    <source>
        <dbReference type="Proteomes" id="UP000252707"/>
    </source>
</evidence>
<feature type="binding site" evidence="2">
    <location>
        <position position="211"/>
    </location>
    <ligand>
        <name>Mg(2+)</name>
        <dbReference type="ChEBI" id="CHEBI:18420"/>
        <label>3</label>
    </ligand>
</feature>
<dbReference type="SUPFAM" id="SSF56042">
    <property type="entry name" value="PurM C-terminal domain-like"/>
    <property type="match status" value="1"/>
</dbReference>
<feature type="binding site" evidence="2">
    <location>
        <position position="30"/>
    </location>
    <ligand>
        <name>Mg(2+)</name>
        <dbReference type="ChEBI" id="CHEBI:18420"/>
        <label>4</label>
    </ligand>
</feature>
<dbReference type="EMBL" id="QPJY01000007">
    <property type="protein sequence ID" value="RCX28282.1"/>
    <property type="molecule type" value="Genomic_DNA"/>
</dbReference>
<dbReference type="PANTHER" id="PTHR30270:SF0">
    <property type="entry name" value="THIAMINE-MONOPHOSPHATE KINASE"/>
    <property type="match status" value="1"/>
</dbReference>
<dbReference type="GO" id="GO:0005524">
    <property type="term" value="F:ATP binding"/>
    <property type="evidence" value="ECO:0007669"/>
    <property type="project" value="UniProtKB-UniRule"/>
</dbReference>
<comment type="catalytic activity">
    <reaction evidence="2">
        <text>thiamine phosphate + ATP = thiamine diphosphate + ADP</text>
        <dbReference type="Rhea" id="RHEA:15913"/>
        <dbReference type="ChEBI" id="CHEBI:30616"/>
        <dbReference type="ChEBI" id="CHEBI:37575"/>
        <dbReference type="ChEBI" id="CHEBI:58937"/>
        <dbReference type="ChEBI" id="CHEBI:456216"/>
        <dbReference type="EC" id="2.7.4.16"/>
    </reaction>
</comment>
<keyword evidence="2" id="KW-0808">Transferase</keyword>
<feature type="binding site" evidence="2">
    <location>
        <position position="45"/>
    </location>
    <ligand>
        <name>Mg(2+)</name>
        <dbReference type="ChEBI" id="CHEBI:18420"/>
        <label>4</label>
    </ligand>
</feature>
<dbReference type="PANTHER" id="PTHR30270">
    <property type="entry name" value="THIAMINE-MONOPHOSPHATE KINASE"/>
    <property type="match status" value="1"/>
</dbReference>
<protein>
    <recommendedName>
        <fullName evidence="2">Thiamine-monophosphate kinase</fullName>
        <shortName evidence="2">TMP kinase</shortName>
        <shortName evidence="2">Thiamine-phosphate kinase</shortName>
        <ecNumber evidence="2">2.7.4.16</ecNumber>
    </recommendedName>
</protein>
<dbReference type="AlphaFoldDB" id="A0A369C2S6"/>
<dbReference type="GO" id="GO:0009030">
    <property type="term" value="F:thiamine-phosphate kinase activity"/>
    <property type="evidence" value="ECO:0007669"/>
    <property type="project" value="UniProtKB-UniRule"/>
</dbReference>
<dbReference type="InterPro" id="IPR010918">
    <property type="entry name" value="PurM-like_C_dom"/>
</dbReference>
<name>A0A369C2S6_9GAMM</name>
<dbReference type="InterPro" id="IPR036921">
    <property type="entry name" value="PurM-like_N_sf"/>
</dbReference>
<feature type="binding site" evidence="2">
    <location>
        <position position="214"/>
    </location>
    <ligand>
        <name>Mg(2+)</name>
        <dbReference type="ChEBI" id="CHEBI:18420"/>
        <label>5</label>
    </ligand>
</feature>
<dbReference type="OrthoDB" id="9802811at2"/>
<dbReference type="UniPathway" id="UPA00060">
    <property type="reaction ID" value="UER00142"/>
</dbReference>
<comment type="caution">
    <text evidence="2">Lacks conserved residue(s) required for the propagation of feature annotation.</text>
</comment>
<keyword evidence="1 2" id="KW-0784">Thiamine biosynthesis</keyword>
<dbReference type="Gene3D" id="3.90.650.10">
    <property type="entry name" value="PurM-like C-terminal domain"/>
    <property type="match status" value="1"/>
</dbReference>
<gene>
    <name evidence="2" type="primary">thiL</name>
    <name evidence="5" type="ORF">DFQ59_10725</name>
</gene>
<keyword evidence="2" id="KW-0460">Magnesium</keyword>
<organism evidence="5 6">
    <name type="scientific">Thioalbus denitrificans</name>
    <dbReference type="NCBI Taxonomy" id="547122"/>
    <lineage>
        <taxon>Bacteria</taxon>
        <taxon>Pseudomonadati</taxon>
        <taxon>Pseudomonadota</taxon>
        <taxon>Gammaproteobacteria</taxon>
        <taxon>Chromatiales</taxon>
        <taxon>Ectothiorhodospiraceae</taxon>
        <taxon>Thioalbus</taxon>
    </lineage>
</organism>
<comment type="function">
    <text evidence="2">Catalyzes the ATP-dependent phosphorylation of thiamine-monophosphate (TMP) to form thiamine-pyrophosphate (TPP), the active form of vitamin B1.</text>
</comment>
<feature type="binding site" evidence="2">
    <location>
        <position position="47"/>
    </location>
    <ligand>
        <name>Mg(2+)</name>
        <dbReference type="ChEBI" id="CHEBI:18420"/>
        <label>1</label>
    </ligand>
</feature>
<feature type="binding site" evidence="2">
    <location>
        <position position="318"/>
    </location>
    <ligand>
        <name>substrate</name>
    </ligand>
</feature>
<reference evidence="5 6" key="1">
    <citation type="submission" date="2018-07" db="EMBL/GenBank/DDBJ databases">
        <title>Genomic Encyclopedia of Type Strains, Phase IV (KMG-IV): sequencing the most valuable type-strain genomes for metagenomic binning, comparative biology and taxonomic classification.</title>
        <authorList>
            <person name="Goeker M."/>
        </authorList>
    </citation>
    <scope>NUCLEOTIDE SEQUENCE [LARGE SCALE GENOMIC DNA]</scope>
    <source>
        <strain evidence="5 6">DSM 26407</strain>
    </source>
</reference>
<feature type="binding site" evidence="2">
    <location>
        <position position="54"/>
    </location>
    <ligand>
        <name>substrate</name>
    </ligand>
</feature>
<dbReference type="InterPro" id="IPR006283">
    <property type="entry name" value="ThiL-like"/>
</dbReference>
<keyword evidence="2" id="KW-0067">ATP-binding</keyword>
<feature type="binding site" evidence="2">
    <location>
        <position position="75"/>
    </location>
    <ligand>
        <name>Mg(2+)</name>
        <dbReference type="ChEBI" id="CHEBI:18420"/>
        <label>2</label>
    </ligand>
</feature>
<dbReference type="HAMAP" id="MF_02128">
    <property type="entry name" value="TMP_kinase"/>
    <property type="match status" value="1"/>
</dbReference>
<evidence type="ECO:0000259" key="3">
    <source>
        <dbReference type="Pfam" id="PF00586"/>
    </source>
</evidence>
<feature type="domain" description="PurM-like N-terminal" evidence="3">
    <location>
        <begin position="28"/>
        <end position="138"/>
    </location>
</feature>
<feature type="binding site" evidence="2">
    <location>
        <position position="30"/>
    </location>
    <ligand>
        <name>Mg(2+)</name>
        <dbReference type="ChEBI" id="CHEBI:18420"/>
        <label>3</label>
    </ligand>
</feature>
<feature type="binding site" evidence="2">
    <location>
        <position position="75"/>
    </location>
    <ligand>
        <name>Mg(2+)</name>
        <dbReference type="ChEBI" id="CHEBI:18420"/>
        <label>3</label>
    </ligand>
</feature>
<feature type="binding site" evidence="2">
    <location>
        <begin position="121"/>
        <end position="122"/>
    </location>
    <ligand>
        <name>ATP</name>
        <dbReference type="ChEBI" id="CHEBI:30616"/>
    </ligand>
</feature>
<feature type="binding site" evidence="2">
    <location>
        <position position="75"/>
    </location>
    <ligand>
        <name>Mg(2+)</name>
        <dbReference type="ChEBI" id="CHEBI:18420"/>
        <label>4</label>
    </ligand>
</feature>
<comment type="miscellaneous">
    <text evidence="2">Reaction mechanism of ThiL seems to utilize a direct, inline transfer of the gamma-phosphate of ATP to TMP rather than a phosphorylated enzyme intermediate.</text>
</comment>
<keyword evidence="2 5" id="KW-0418">Kinase</keyword>
<dbReference type="InterPro" id="IPR016188">
    <property type="entry name" value="PurM-like_N"/>
</dbReference>
<evidence type="ECO:0000259" key="4">
    <source>
        <dbReference type="Pfam" id="PF02769"/>
    </source>
</evidence>
<dbReference type="GO" id="GO:0009228">
    <property type="term" value="P:thiamine biosynthetic process"/>
    <property type="evidence" value="ECO:0007669"/>
    <property type="project" value="UniProtKB-KW"/>
</dbReference>
<dbReference type="Pfam" id="PF02769">
    <property type="entry name" value="AIRS_C"/>
    <property type="match status" value="1"/>
</dbReference>
<sequence length="323" mass="32728">MALSEFELIARYFSHAGAPREDVALGVGDDCALLRPPAGQLLALTTDTMVDGVHFPHATRPGDLGHKALAVNLSDLAAMGAEPAWVTLALTLPAADPAWLEAFAGGFAALAREHGVALVGGDTTRGPLSVTVQAHGFVPPGQALTRGGARPGDLVYVTGTLGDAGLALLALRGEIRLPGPDLAAVRERLDRPRPRVGAGLALRGIASACIDISDGLAADLGHILEASGAGATLHLERLPVSATLAARLAAAGGWSLPLSGGDDYELCFTVPAARQGEAERALAAAGCPADRVGVIEAAPGLRCVTPEGDSVDAGRGGWQHFGG</sequence>
<comment type="similarity">
    <text evidence="2">Belongs to the thiamine-monophosphate kinase family.</text>
</comment>
<accession>A0A369C2S6</accession>
<dbReference type="PIRSF" id="PIRSF005303">
    <property type="entry name" value="Thiam_monoph_kin"/>
    <property type="match status" value="1"/>
</dbReference>
<keyword evidence="2" id="KW-0547">Nucleotide-binding</keyword>
<feature type="binding site" evidence="2">
    <location>
        <position position="146"/>
    </location>
    <ligand>
        <name>ATP</name>
        <dbReference type="ChEBI" id="CHEBI:30616"/>
    </ligand>
</feature>
<keyword evidence="6" id="KW-1185">Reference proteome</keyword>
<dbReference type="InterPro" id="IPR036676">
    <property type="entry name" value="PurM-like_C_sf"/>
</dbReference>
<proteinExistence type="inferred from homology"/>
<dbReference type="CDD" id="cd02194">
    <property type="entry name" value="ThiL"/>
    <property type="match status" value="1"/>
</dbReference>